<name>A0ABY4E981_VITST</name>
<evidence type="ECO:0000313" key="10">
    <source>
        <dbReference type="EMBL" id="UOO92302.1"/>
    </source>
</evidence>
<accession>A0ABY4E981</accession>
<dbReference type="Gene3D" id="3.10.310.30">
    <property type="match status" value="1"/>
</dbReference>
<evidence type="ECO:0000259" key="8">
    <source>
        <dbReference type="Pfam" id="PF02272"/>
    </source>
</evidence>
<reference evidence="10" key="2">
    <citation type="journal article" date="2022" name="Res Sq">
        <title>Evolution of multicellular longitudinally dividing oral cavity symbionts (Neisseriaceae).</title>
        <authorList>
            <person name="Nyongesa S."/>
            <person name="Weber P."/>
            <person name="Bernet E."/>
            <person name="Pullido F."/>
            <person name="Nieckarz M."/>
            <person name="Delaby M."/>
            <person name="Nieves C."/>
            <person name="Viehboeck T."/>
            <person name="Krause N."/>
            <person name="Rivera-Millot A."/>
            <person name="Nakamura A."/>
            <person name="Vischer N."/>
            <person name="VanNieuwenhze M."/>
            <person name="Brun Y."/>
            <person name="Cava F."/>
            <person name="Bulgheresi S."/>
            <person name="Veyrier F."/>
        </authorList>
    </citation>
    <scope>NUCLEOTIDE SEQUENCE</scope>
    <source>
        <strain evidence="10">SAG 1488-6</strain>
    </source>
</reference>
<dbReference type="InterPro" id="IPR041122">
    <property type="entry name" value="RecJ_OB"/>
</dbReference>
<keyword evidence="6" id="KW-0175">Coiled coil</keyword>
<dbReference type="Proteomes" id="UP000832034">
    <property type="component" value="Chromosome"/>
</dbReference>
<dbReference type="Gene3D" id="3.90.1640.30">
    <property type="match status" value="1"/>
</dbReference>
<evidence type="ECO:0000256" key="1">
    <source>
        <dbReference type="ARBA" id="ARBA00005915"/>
    </source>
</evidence>
<protein>
    <recommendedName>
        <fullName evidence="2">Single-stranded-DNA-specific exonuclease RecJ</fullName>
    </recommendedName>
</protein>
<feature type="domain" description="DDH" evidence="7">
    <location>
        <begin position="75"/>
        <end position="229"/>
    </location>
</feature>
<dbReference type="PANTHER" id="PTHR30255:SF2">
    <property type="entry name" value="SINGLE-STRANDED-DNA-SPECIFIC EXONUCLEASE RECJ"/>
    <property type="match status" value="1"/>
</dbReference>
<evidence type="ECO:0000259" key="7">
    <source>
        <dbReference type="Pfam" id="PF01368"/>
    </source>
</evidence>
<gene>
    <name evidence="10" type="primary">recJ</name>
    <name evidence="10" type="ORF">LVJ81_11915</name>
</gene>
<sequence length="564" mass="61917">MKPHILAREPDSAIQQQLQNAGINPLLAKLYASRGLKDLSETDNALSHLLHFRDLKSIHQAAAQLAQYIDEGKRLLIIADYDADGATACAVGMKGLHWFGAKIDFLVPNRFEHGYGLTPLLVDLAHAAGAQVIITVDNGIASSAGVAHAKNLGIEVLVTDHHLPGDELPDCTIVNPNQPECGFSSKSLAGCGVMFYVLLALRAHYKQLGRYDTQTPPNLALLLDYVALGTVADVVKLDHNNRILVAQGLKRIRGGKAALGIQALFEVAKRDIHKAEPFDLGFAIGPRINAAGRLGDMSVGIRCLLAESMQEAQNLAAELDSLNRERRNIEQSMLKEALNLPEFQVQDTQMTVTAFRDDWHQGVVGIVASRLRERYHRPTFVFAPGDNGQLRGSGRSIPALHLRDTLDFISKRHPNLIAQFGGHAMAAGLSLPAENLAAFQDAFEAAVRELITLADLTQTFLTDGVLNRHQLNLQSAQDLNQVIWGQGFAAPIFEGIFSVQSQRAIGVGHKKAELKSQDGQVVETMFFRCEEDLPATIHLVYRLVDNQWRGQHILQLHSEYWEAA</sequence>
<evidence type="ECO:0000313" key="11">
    <source>
        <dbReference type="Proteomes" id="UP000832034"/>
    </source>
</evidence>
<dbReference type="EMBL" id="CP091512">
    <property type="protein sequence ID" value="UOO92302.1"/>
    <property type="molecule type" value="Genomic_DNA"/>
</dbReference>
<dbReference type="SUPFAM" id="SSF64182">
    <property type="entry name" value="DHH phosphoesterases"/>
    <property type="match status" value="1"/>
</dbReference>
<evidence type="ECO:0000256" key="5">
    <source>
        <dbReference type="ARBA" id="ARBA00022839"/>
    </source>
</evidence>
<keyword evidence="5 10" id="KW-0269">Exonuclease</keyword>
<dbReference type="InterPro" id="IPR003156">
    <property type="entry name" value="DHHA1_dom"/>
</dbReference>
<dbReference type="Pfam" id="PF02272">
    <property type="entry name" value="DHHA1"/>
    <property type="match status" value="1"/>
</dbReference>
<dbReference type="RefSeq" id="WP_019959231.1">
    <property type="nucleotide sequence ID" value="NZ_CP091512.1"/>
</dbReference>
<evidence type="ECO:0000256" key="6">
    <source>
        <dbReference type="SAM" id="Coils"/>
    </source>
</evidence>
<comment type="similarity">
    <text evidence="1">Belongs to the RecJ family.</text>
</comment>
<reference evidence="10" key="1">
    <citation type="submission" date="2021-12" db="EMBL/GenBank/DDBJ databases">
        <authorList>
            <person name="Veyrier F.J."/>
        </authorList>
    </citation>
    <scope>NUCLEOTIDE SEQUENCE</scope>
    <source>
        <strain evidence="10">SAG 1488-6</strain>
    </source>
</reference>
<keyword evidence="4" id="KW-0378">Hydrolase</keyword>
<dbReference type="PANTHER" id="PTHR30255">
    <property type="entry name" value="SINGLE-STRANDED-DNA-SPECIFIC EXONUCLEASE RECJ"/>
    <property type="match status" value="1"/>
</dbReference>
<evidence type="ECO:0000259" key="9">
    <source>
        <dbReference type="Pfam" id="PF17768"/>
    </source>
</evidence>
<organism evidence="10 11">
    <name type="scientific">Vitreoscilla stercoraria</name>
    <dbReference type="NCBI Taxonomy" id="61"/>
    <lineage>
        <taxon>Bacteria</taxon>
        <taxon>Pseudomonadati</taxon>
        <taxon>Pseudomonadota</taxon>
        <taxon>Betaproteobacteria</taxon>
        <taxon>Neisseriales</taxon>
        <taxon>Neisseriaceae</taxon>
        <taxon>Vitreoscilla</taxon>
    </lineage>
</organism>
<dbReference type="NCBIfam" id="TIGR00644">
    <property type="entry name" value="recJ"/>
    <property type="match status" value="1"/>
</dbReference>
<dbReference type="InterPro" id="IPR004610">
    <property type="entry name" value="RecJ"/>
</dbReference>
<feature type="coiled-coil region" evidence="6">
    <location>
        <begin position="305"/>
        <end position="332"/>
    </location>
</feature>
<evidence type="ECO:0000256" key="2">
    <source>
        <dbReference type="ARBA" id="ARBA00019841"/>
    </source>
</evidence>
<dbReference type="GO" id="GO:0004527">
    <property type="term" value="F:exonuclease activity"/>
    <property type="evidence" value="ECO:0007669"/>
    <property type="project" value="UniProtKB-KW"/>
</dbReference>
<feature type="domain" description="DHHA1" evidence="8">
    <location>
        <begin position="348"/>
        <end position="448"/>
    </location>
</feature>
<dbReference type="InterPro" id="IPR001667">
    <property type="entry name" value="DDH_dom"/>
</dbReference>
<dbReference type="Pfam" id="PF17768">
    <property type="entry name" value="RecJ_OB"/>
    <property type="match status" value="1"/>
</dbReference>
<feature type="domain" description="RecJ OB" evidence="9">
    <location>
        <begin position="462"/>
        <end position="557"/>
    </location>
</feature>
<dbReference type="InterPro" id="IPR051673">
    <property type="entry name" value="SSDNA_exonuclease_RecJ"/>
</dbReference>
<dbReference type="InterPro" id="IPR038763">
    <property type="entry name" value="DHH_sf"/>
</dbReference>
<evidence type="ECO:0000256" key="4">
    <source>
        <dbReference type="ARBA" id="ARBA00022801"/>
    </source>
</evidence>
<keyword evidence="11" id="KW-1185">Reference proteome</keyword>
<evidence type="ECO:0000256" key="3">
    <source>
        <dbReference type="ARBA" id="ARBA00022722"/>
    </source>
</evidence>
<keyword evidence="3" id="KW-0540">Nuclease</keyword>
<proteinExistence type="inferred from homology"/>
<dbReference type="Pfam" id="PF01368">
    <property type="entry name" value="DHH"/>
    <property type="match status" value="1"/>
</dbReference>